<gene>
    <name evidence="7" type="primary">cbiQ</name>
    <name evidence="7" type="ORF">DEA61_01625</name>
</gene>
<sequence>MDRFLEKTIQGIYGIFEDLFYSDEIAAKKGLMQSLDPRVKLLSILLLIVIANFGKSILFLSVFAIYTVVLAFLSKIPLKAYIKRVAVISIIFTGIILLPSTFNFFEKGSPLIYFGKNLYITKEGALASLTLMMRSFVSLSFVYILSLSTKWTDILKAFRSFHLPQVFTTTLEMAFRYIFLFLEVSLNTFLARKSRNVGKIKGRDGRKFVASVIGSTLIRSNELTEEVYKAMVSRGYRGEYKTFSSFKMTPWDYIWISSNLIFIIALFNAKL</sequence>
<dbReference type="EMBL" id="DOLB01000037">
    <property type="protein sequence ID" value="HBT48564.1"/>
    <property type="molecule type" value="Genomic_DNA"/>
</dbReference>
<evidence type="ECO:0000256" key="5">
    <source>
        <dbReference type="ARBA" id="ARBA00023136"/>
    </source>
</evidence>
<dbReference type="PANTHER" id="PTHR34857">
    <property type="entry name" value="SLL0384 PROTEIN"/>
    <property type="match status" value="1"/>
</dbReference>
<protein>
    <submittedName>
        <fullName evidence="7">Cobalt ECF transporter T component CbiQ</fullName>
    </submittedName>
</protein>
<feature type="transmembrane region" description="Helical" evidence="6">
    <location>
        <begin position="166"/>
        <end position="186"/>
    </location>
</feature>
<dbReference type="RefSeq" id="WP_278428624.1">
    <property type="nucleotide sequence ID" value="NZ_DOLB01000037.1"/>
</dbReference>
<evidence type="ECO:0000313" key="7">
    <source>
        <dbReference type="EMBL" id="HBT48564.1"/>
    </source>
</evidence>
<dbReference type="InterPro" id="IPR051611">
    <property type="entry name" value="ECF_transporter_component"/>
</dbReference>
<dbReference type="GO" id="GO:0006824">
    <property type="term" value="P:cobalt ion transport"/>
    <property type="evidence" value="ECO:0007669"/>
    <property type="project" value="InterPro"/>
</dbReference>
<dbReference type="NCBIfam" id="TIGR02454">
    <property type="entry name" value="ECF_T_CbiQ"/>
    <property type="match status" value="1"/>
</dbReference>
<feature type="transmembrane region" description="Helical" evidence="6">
    <location>
        <begin position="253"/>
        <end position="269"/>
    </location>
</feature>
<evidence type="ECO:0000256" key="4">
    <source>
        <dbReference type="ARBA" id="ARBA00022989"/>
    </source>
</evidence>
<proteinExistence type="predicted"/>
<organism evidence="7 8">
    <name type="scientific">Caldanaerobacter subterraneus</name>
    <dbReference type="NCBI Taxonomy" id="911092"/>
    <lineage>
        <taxon>Bacteria</taxon>
        <taxon>Bacillati</taxon>
        <taxon>Bacillota</taxon>
        <taxon>Clostridia</taxon>
        <taxon>Thermoanaerobacterales</taxon>
        <taxon>Thermoanaerobacteraceae</taxon>
        <taxon>Caldanaerobacter</taxon>
    </lineage>
</organism>
<reference evidence="7 8" key="1">
    <citation type="journal article" date="2018" name="Nat. Biotechnol.">
        <title>A standardized bacterial taxonomy based on genome phylogeny substantially revises the tree of life.</title>
        <authorList>
            <person name="Parks D.H."/>
            <person name="Chuvochina M."/>
            <person name="Waite D.W."/>
            <person name="Rinke C."/>
            <person name="Skarshewski A."/>
            <person name="Chaumeil P.A."/>
            <person name="Hugenholtz P."/>
        </authorList>
    </citation>
    <scope>NUCLEOTIDE SEQUENCE [LARGE SCALE GENOMIC DNA]</scope>
    <source>
        <strain evidence="7">UBA12544</strain>
    </source>
</reference>
<dbReference type="Proteomes" id="UP000264445">
    <property type="component" value="Unassembled WGS sequence"/>
</dbReference>
<evidence type="ECO:0000256" key="1">
    <source>
        <dbReference type="ARBA" id="ARBA00004651"/>
    </source>
</evidence>
<dbReference type="Pfam" id="PF02361">
    <property type="entry name" value="CbiQ"/>
    <property type="match status" value="1"/>
</dbReference>
<accession>A0A117KVC6</accession>
<feature type="transmembrane region" description="Helical" evidence="6">
    <location>
        <begin position="125"/>
        <end position="145"/>
    </location>
</feature>
<evidence type="ECO:0000256" key="2">
    <source>
        <dbReference type="ARBA" id="ARBA00022475"/>
    </source>
</evidence>
<dbReference type="GO" id="GO:0043190">
    <property type="term" value="C:ATP-binding cassette (ABC) transporter complex"/>
    <property type="evidence" value="ECO:0007669"/>
    <property type="project" value="InterPro"/>
</dbReference>
<dbReference type="PANTHER" id="PTHR34857:SF2">
    <property type="entry name" value="SLL0384 PROTEIN"/>
    <property type="match status" value="1"/>
</dbReference>
<comment type="subcellular location">
    <subcellularLocation>
        <location evidence="1">Cell membrane</location>
        <topology evidence="1">Multi-pass membrane protein</topology>
    </subcellularLocation>
</comment>
<evidence type="ECO:0000313" key="8">
    <source>
        <dbReference type="Proteomes" id="UP000264445"/>
    </source>
</evidence>
<dbReference type="InterPro" id="IPR012809">
    <property type="entry name" value="ECF_CbiQ"/>
</dbReference>
<keyword evidence="2" id="KW-1003">Cell membrane</keyword>
<dbReference type="CDD" id="cd16914">
    <property type="entry name" value="EcfT"/>
    <property type="match status" value="1"/>
</dbReference>
<dbReference type="InterPro" id="IPR003339">
    <property type="entry name" value="ABC/ECF_trnsptr_transmembrane"/>
</dbReference>
<name>A0A117KVC6_9THEO</name>
<dbReference type="AlphaFoldDB" id="A0A117KVC6"/>
<keyword evidence="3 6" id="KW-0812">Transmembrane</keyword>
<comment type="caution">
    <text evidence="7">The sequence shown here is derived from an EMBL/GenBank/DDBJ whole genome shotgun (WGS) entry which is preliminary data.</text>
</comment>
<keyword evidence="4 6" id="KW-1133">Transmembrane helix</keyword>
<keyword evidence="5 6" id="KW-0472">Membrane</keyword>
<evidence type="ECO:0000256" key="3">
    <source>
        <dbReference type="ARBA" id="ARBA00022692"/>
    </source>
</evidence>
<feature type="transmembrane region" description="Helical" evidence="6">
    <location>
        <begin position="85"/>
        <end position="105"/>
    </location>
</feature>
<evidence type="ECO:0000256" key="6">
    <source>
        <dbReference type="SAM" id="Phobius"/>
    </source>
</evidence>
<feature type="transmembrane region" description="Helical" evidence="6">
    <location>
        <begin position="41"/>
        <end position="73"/>
    </location>
</feature>